<evidence type="ECO:0000313" key="2">
    <source>
        <dbReference type="Proteomes" id="UP001501333"/>
    </source>
</evidence>
<protein>
    <submittedName>
        <fullName evidence="1">Uncharacterized protein</fullName>
    </submittedName>
</protein>
<accession>A0ABP7YVY1</accession>
<gene>
    <name evidence="1" type="ORF">GCM10022250_44330</name>
</gene>
<name>A0ABP7YVY1_9FLAO</name>
<comment type="caution">
    <text evidence="1">The sequence shown here is derived from an EMBL/GenBank/DDBJ whole genome shotgun (WGS) entry which is preliminary data.</text>
</comment>
<proteinExistence type="predicted"/>
<evidence type="ECO:0000313" key="1">
    <source>
        <dbReference type="EMBL" id="GAA4142168.1"/>
    </source>
</evidence>
<dbReference type="Proteomes" id="UP001501333">
    <property type="component" value="Unassembled WGS sequence"/>
</dbReference>
<keyword evidence="2" id="KW-1185">Reference proteome</keyword>
<dbReference type="EMBL" id="BAABAO010000019">
    <property type="protein sequence ID" value="GAA4142168.1"/>
    <property type="molecule type" value="Genomic_DNA"/>
</dbReference>
<reference evidence="2" key="1">
    <citation type="journal article" date="2019" name="Int. J. Syst. Evol. Microbiol.">
        <title>The Global Catalogue of Microorganisms (GCM) 10K type strain sequencing project: providing services to taxonomists for standard genome sequencing and annotation.</title>
        <authorList>
            <consortium name="The Broad Institute Genomics Platform"/>
            <consortium name="The Broad Institute Genome Sequencing Center for Infectious Disease"/>
            <person name="Wu L."/>
            <person name="Ma J."/>
        </authorList>
    </citation>
    <scope>NUCLEOTIDE SEQUENCE [LARGE SCALE GENOMIC DNA]</scope>
    <source>
        <strain evidence="2">JCM 17386</strain>
    </source>
</reference>
<organism evidence="1 2">
    <name type="scientific">Flavobacterium chungbukense</name>
    <dbReference type="NCBI Taxonomy" id="877464"/>
    <lineage>
        <taxon>Bacteria</taxon>
        <taxon>Pseudomonadati</taxon>
        <taxon>Bacteroidota</taxon>
        <taxon>Flavobacteriia</taxon>
        <taxon>Flavobacteriales</taxon>
        <taxon>Flavobacteriaceae</taxon>
        <taxon>Flavobacterium</taxon>
    </lineage>
</organism>
<sequence>MKITQLKLIDKKNCLRKLVTLFFKNDDFVVIANGEFDQKSADLETVLVHKTISLTEFLKKLITNS</sequence>